<dbReference type="Pfam" id="PF12805">
    <property type="entry name" value="FUSC-like"/>
    <property type="match status" value="1"/>
</dbReference>
<keyword evidence="5" id="KW-0472">Membrane</keyword>
<evidence type="ECO:0000256" key="3">
    <source>
        <dbReference type="ARBA" id="ARBA00022692"/>
    </source>
</evidence>
<keyword evidence="10" id="KW-1185">Reference proteome</keyword>
<dbReference type="InterPro" id="IPR032692">
    <property type="entry name" value="YccS_N"/>
</dbReference>
<dbReference type="OrthoDB" id="8670769at2"/>
<dbReference type="GO" id="GO:0005886">
    <property type="term" value="C:plasma membrane"/>
    <property type="evidence" value="ECO:0007669"/>
    <property type="project" value="UniProtKB-SubCell"/>
</dbReference>
<keyword evidence="4" id="KW-1133">Transmembrane helix</keyword>
<proteinExistence type="inferred from homology"/>
<comment type="subcellular location">
    <subcellularLocation>
        <location evidence="1">Cell membrane</location>
        <topology evidence="1">Multi-pass membrane protein</topology>
    </subcellularLocation>
</comment>
<feature type="domain" description="Integral membrane bound transporter" evidence="8">
    <location>
        <begin position="388"/>
        <end position="510"/>
    </location>
</feature>
<organism evidence="9 10">
    <name type="scientific">Piscinibacter gummiphilus</name>
    <dbReference type="NCBI Taxonomy" id="946333"/>
    <lineage>
        <taxon>Bacteria</taxon>
        <taxon>Pseudomonadati</taxon>
        <taxon>Pseudomonadota</taxon>
        <taxon>Betaproteobacteria</taxon>
        <taxon>Burkholderiales</taxon>
        <taxon>Sphaerotilaceae</taxon>
        <taxon>Piscinibacter</taxon>
    </lineage>
</organism>
<evidence type="ECO:0000259" key="8">
    <source>
        <dbReference type="Pfam" id="PF13515"/>
    </source>
</evidence>
<dbReference type="InterPro" id="IPR049453">
    <property type="entry name" value="Memb_transporter_dom"/>
</dbReference>
<dbReference type="EMBL" id="CP015118">
    <property type="protein sequence ID" value="ARN20566.1"/>
    <property type="molecule type" value="Genomic_DNA"/>
</dbReference>
<evidence type="ECO:0000313" key="10">
    <source>
        <dbReference type="Proteomes" id="UP000193427"/>
    </source>
</evidence>
<protein>
    <submittedName>
        <fullName evidence="9">Uncharacterized protein</fullName>
    </submittedName>
</protein>
<evidence type="ECO:0000313" key="9">
    <source>
        <dbReference type="EMBL" id="ARN20566.1"/>
    </source>
</evidence>
<evidence type="ECO:0000259" key="7">
    <source>
        <dbReference type="Pfam" id="PF12805"/>
    </source>
</evidence>
<dbReference type="Proteomes" id="UP000193427">
    <property type="component" value="Chromosome"/>
</dbReference>
<dbReference type="STRING" id="946333.A4W93_12050"/>
<reference evidence="9 10" key="1">
    <citation type="submission" date="2016-04" db="EMBL/GenBank/DDBJ databases">
        <title>Complete genome sequence of natural rubber-degrading, novel Gram-negative bacterium, Rhizobacter gummiphilus strain NS21.</title>
        <authorList>
            <person name="Tabata M."/>
            <person name="Kasai D."/>
            <person name="Fukuda M."/>
        </authorList>
    </citation>
    <scope>NUCLEOTIDE SEQUENCE [LARGE SCALE GENOMIC DNA]</scope>
    <source>
        <strain evidence="9 10">NS21</strain>
    </source>
</reference>
<dbReference type="Pfam" id="PF13515">
    <property type="entry name" value="FUSC_2"/>
    <property type="match status" value="1"/>
</dbReference>
<evidence type="ECO:0000256" key="5">
    <source>
        <dbReference type="ARBA" id="ARBA00023136"/>
    </source>
</evidence>
<evidence type="ECO:0000256" key="1">
    <source>
        <dbReference type="ARBA" id="ARBA00004651"/>
    </source>
</evidence>
<evidence type="ECO:0000256" key="6">
    <source>
        <dbReference type="ARBA" id="ARBA00043993"/>
    </source>
</evidence>
<evidence type="ECO:0000256" key="2">
    <source>
        <dbReference type="ARBA" id="ARBA00022475"/>
    </source>
</evidence>
<dbReference type="KEGG" id="rgu:A4W93_12050"/>
<sequence length="696" mass="73435">MRLLHRLPAYALNGISVALGIGLIQFLITALAGHHAAQLALSGAVCASLADVPNTPARTRSRVPVAAALSLAAALTVALLDPFPIALGFGIGAIAFVAMMTMAWGPRAGAVSFAPILSLVFTMAVPESSVSAWELAAWNAVGGAAYCVWSLVGSAVLQRRQCTLSLVMAMRSIADLFHLRAAVLSPDPEAAAENMKRWLAGEAAAADRLQTARDFVFAASDSPAARRNTSILLRLIDLRDVLLASRLDLDLLGDDDAGHAVLNQVAAALARIGDALGEAADAVRDGTVLVVTARPVERLFVDTPMAADDPRIRLLPAVAGRLTNLNDDVQRIQSLLDADPETPVLSRTELQSFVAPEGWPLGALADQFSGTSPVFRHAVRSALALGCAYFIALASPWASHPHWLVLGVAVVLRGNLEQTLSRRNARVLGTLAGCVVVLTLASLHSPVLLGAVFLFAVGTAHAFVLQRYWLTASAATVMALLQAHAVHPAGGFAITERVADTVLGAALAWAFSYVLPSWERRNLPAALARTLKELSGYAALTLSEDAADGIQPRLARRRAYDALNALSGVVQRTGAEPEAVRVPVADVARVLDHGQRLMAHLSVVRMILSRRGGELDVAETARALGEARAALSASLALREGPAEPPPSYPGGLSMLPIEAPADDVMPWLLRRLQVLAHDARCVQAAANEAVAKARRR</sequence>
<dbReference type="AlphaFoldDB" id="A0A1W6L8L6"/>
<dbReference type="PANTHER" id="PTHR30509">
    <property type="entry name" value="P-HYDROXYBENZOIC ACID EFFLUX PUMP SUBUNIT-RELATED"/>
    <property type="match status" value="1"/>
</dbReference>
<keyword evidence="2" id="KW-1003">Cell membrane</keyword>
<evidence type="ECO:0000256" key="4">
    <source>
        <dbReference type="ARBA" id="ARBA00022989"/>
    </source>
</evidence>
<feature type="domain" description="Integral membrane protein YccS N-terminal" evidence="7">
    <location>
        <begin position="70"/>
        <end position="287"/>
    </location>
</feature>
<accession>A0A1W6L8L6</accession>
<gene>
    <name evidence="9" type="ORF">A4W93_12050</name>
</gene>
<dbReference type="PANTHER" id="PTHR30509:SF9">
    <property type="entry name" value="MULTIDRUG RESISTANCE PROTEIN MDTO"/>
    <property type="match status" value="1"/>
</dbReference>
<name>A0A1W6L8L6_9BURK</name>
<dbReference type="RefSeq" id="WP_085750843.1">
    <property type="nucleotide sequence ID" value="NZ_BSPR01000023.1"/>
</dbReference>
<keyword evidence="3" id="KW-0812">Transmembrane</keyword>
<comment type="similarity">
    <text evidence="6">Belongs to the YccS/YhfK family.</text>
</comment>